<keyword evidence="2" id="KW-0789">Thiol protease inhibitor</keyword>
<dbReference type="SUPFAM" id="SSF141066">
    <property type="entry name" value="ICP-like"/>
    <property type="match status" value="2"/>
</dbReference>
<evidence type="ECO:0000313" key="4">
    <source>
        <dbReference type="EMBL" id="MDE4908918.1"/>
    </source>
</evidence>
<feature type="domain" description="Proteinase inhibitor I42 chagasin" evidence="3">
    <location>
        <begin position="59"/>
        <end position="141"/>
    </location>
</feature>
<dbReference type="PANTHER" id="PTHR36530">
    <property type="entry name" value="INHIBITOR OF CYSTEINE PEPTIDASE"/>
    <property type="match status" value="1"/>
</dbReference>
<gene>
    <name evidence="4" type="ORF">L0665_09900</name>
</gene>
<dbReference type="GO" id="GO:0004869">
    <property type="term" value="F:cysteine-type endopeptidase inhibitor activity"/>
    <property type="evidence" value="ECO:0007669"/>
    <property type="project" value="UniProtKB-KW"/>
</dbReference>
<reference evidence="4" key="1">
    <citation type="submission" date="2022-01" db="EMBL/GenBank/DDBJ databases">
        <title>Draft genome of Methanogenium marinum DSM 15558.</title>
        <authorList>
            <person name="Chen S.-C."/>
            <person name="You Y.-T."/>
        </authorList>
    </citation>
    <scope>NUCLEOTIDE SEQUENCE</scope>
    <source>
        <strain evidence="4">DSM 15558</strain>
    </source>
</reference>
<organism evidence="4 5">
    <name type="scientific">Methanogenium marinum</name>
    <dbReference type="NCBI Taxonomy" id="348610"/>
    <lineage>
        <taxon>Archaea</taxon>
        <taxon>Methanobacteriati</taxon>
        <taxon>Methanobacteriota</taxon>
        <taxon>Stenosarchaea group</taxon>
        <taxon>Methanomicrobia</taxon>
        <taxon>Methanomicrobiales</taxon>
        <taxon>Methanomicrobiaceae</taxon>
        <taxon>Methanogenium</taxon>
    </lineage>
</organism>
<feature type="domain" description="Proteinase inhibitor I42 chagasin" evidence="3">
    <location>
        <begin position="167"/>
        <end position="251"/>
    </location>
</feature>
<dbReference type="Proteomes" id="UP001143747">
    <property type="component" value="Unassembled WGS sequence"/>
</dbReference>
<dbReference type="AlphaFoldDB" id="A0A9Q4KV10"/>
<dbReference type="PANTHER" id="PTHR36530:SF1">
    <property type="entry name" value="AMOEBIASIN-1"/>
    <property type="match status" value="1"/>
</dbReference>
<sequence length="255" mass="26885">MKQIYGILIAVALVGILCAAGCTTTDTGGETTTPTPTPVPGNTVSVAQDNNGDIIPVDMQTEIIIRLPENPTTGYSWNVTDADSLAITGDTFIPPEEQIPGAGGVHVWTLKPNTTGLVTFSAVYVRSWEDIQPDDERYTITFYVAPEGTSVVDVTSADNGTTISVPKDGAVLVALNENPTTGYQWNASVSGSAEITADSFVPPYSETPLAGAGGIHKWLVTFDGEPSGTFDAGYTRPWEETTADTELFTVTFAGV</sequence>
<dbReference type="Pfam" id="PF09394">
    <property type="entry name" value="Inhibitor_I42"/>
    <property type="match status" value="2"/>
</dbReference>
<comment type="caution">
    <text evidence="4">The sequence shown here is derived from an EMBL/GenBank/DDBJ whole genome shotgun (WGS) entry which is preliminary data.</text>
</comment>
<name>A0A9Q4KV10_9EURY</name>
<evidence type="ECO:0000256" key="1">
    <source>
        <dbReference type="ARBA" id="ARBA00022690"/>
    </source>
</evidence>
<keyword evidence="5" id="KW-1185">Reference proteome</keyword>
<evidence type="ECO:0000313" key="5">
    <source>
        <dbReference type="Proteomes" id="UP001143747"/>
    </source>
</evidence>
<keyword evidence="1" id="KW-0646">Protease inhibitor</keyword>
<dbReference type="InterPro" id="IPR036331">
    <property type="entry name" value="Chagasin-like_sf"/>
</dbReference>
<dbReference type="InterPro" id="IPR018990">
    <property type="entry name" value="Prot_inh_I42_chagasin"/>
</dbReference>
<dbReference type="InterPro" id="IPR052781">
    <property type="entry name" value="Cys_protease_inhibitor_I42"/>
</dbReference>
<dbReference type="RefSeq" id="WP_274925530.1">
    <property type="nucleotide sequence ID" value="NZ_JAKELO010000002.1"/>
</dbReference>
<protein>
    <submittedName>
        <fullName evidence="4">Protease inhibitor I42 family protein</fullName>
    </submittedName>
</protein>
<dbReference type="EMBL" id="JAKELO010000002">
    <property type="protein sequence ID" value="MDE4908918.1"/>
    <property type="molecule type" value="Genomic_DNA"/>
</dbReference>
<evidence type="ECO:0000256" key="2">
    <source>
        <dbReference type="ARBA" id="ARBA00022704"/>
    </source>
</evidence>
<evidence type="ECO:0000259" key="3">
    <source>
        <dbReference type="Pfam" id="PF09394"/>
    </source>
</evidence>
<accession>A0A9Q4KV10</accession>
<proteinExistence type="predicted"/>
<dbReference type="Gene3D" id="2.60.40.2020">
    <property type="match status" value="2"/>
</dbReference>